<keyword evidence="4 12" id="KW-0808">Transferase</keyword>
<evidence type="ECO:0000256" key="4">
    <source>
        <dbReference type="ARBA" id="ARBA00022679"/>
    </source>
</evidence>
<dbReference type="Pfam" id="PF00266">
    <property type="entry name" value="Aminotran_5"/>
    <property type="match status" value="1"/>
</dbReference>
<organism evidence="12 13">
    <name type="scientific">Karelsulcia muelleri (strain DMIN)</name>
    <name type="common">Sulcia muelleri</name>
    <dbReference type="NCBI Taxonomy" id="641892"/>
    <lineage>
        <taxon>Bacteria</taxon>
        <taxon>Pseudomonadati</taxon>
        <taxon>Bacteroidota</taxon>
        <taxon>Flavobacteriia</taxon>
        <taxon>Flavobacteriales</taxon>
        <taxon>Candidatus Karelsulcia</taxon>
    </lineage>
</organism>
<evidence type="ECO:0000259" key="11">
    <source>
        <dbReference type="Pfam" id="PF00266"/>
    </source>
</evidence>
<dbReference type="Gene3D" id="3.40.640.10">
    <property type="entry name" value="Type I PLP-dependent aspartate aminotransferase-like (Major domain)"/>
    <property type="match status" value="1"/>
</dbReference>
<evidence type="ECO:0000313" key="13">
    <source>
        <dbReference type="Proteomes" id="UP000008245"/>
    </source>
</evidence>
<evidence type="ECO:0000313" key="12">
    <source>
        <dbReference type="EMBL" id="ADE35415.1"/>
    </source>
</evidence>
<dbReference type="GO" id="GO:0031071">
    <property type="term" value="F:cysteine desulfurase activity"/>
    <property type="evidence" value="ECO:0007669"/>
    <property type="project" value="UniProtKB-EC"/>
</dbReference>
<dbReference type="EC" id="2.8.1.7" evidence="3"/>
<dbReference type="AlphaFoldDB" id="D5D8P3"/>
<evidence type="ECO:0000256" key="7">
    <source>
        <dbReference type="ARBA" id="ARBA00023004"/>
    </source>
</evidence>
<evidence type="ECO:0000256" key="2">
    <source>
        <dbReference type="ARBA" id="ARBA00006490"/>
    </source>
</evidence>
<dbReference type="PANTHER" id="PTHR11601:SF34">
    <property type="entry name" value="CYSTEINE DESULFURASE"/>
    <property type="match status" value="1"/>
</dbReference>
<protein>
    <recommendedName>
        <fullName evidence="3">cysteine desulfurase</fullName>
        <ecNumber evidence="3">2.8.1.7</ecNumber>
    </recommendedName>
</protein>
<evidence type="ECO:0000256" key="6">
    <source>
        <dbReference type="ARBA" id="ARBA00022898"/>
    </source>
</evidence>
<evidence type="ECO:0000256" key="8">
    <source>
        <dbReference type="ARBA" id="ARBA00023014"/>
    </source>
</evidence>
<gene>
    <name evidence="12" type="ordered locus">DMIN_01230</name>
</gene>
<dbReference type="InterPro" id="IPR015424">
    <property type="entry name" value="PyrdxlP-dep_Trfase"/>
</dbReference>
<dbReference type="InterPro" id="IPR016454">
    <property type="entry name" value="Cysteine_dSase"/>
</dbReference>
<dbReference type="PIRSF" id="PIRSF005572">
    <property type="entry name" value="NifS"/>
    <property type="match status" value="1"/>
</dbReference>
<keyword evidence="7" id="KW-0408">Iron</keyword>
<dbReference type="GO" id="GO:0051536">
    <property type="term" value="F:iron-sulfur cluster binding"/>
    <property type="evidence" value="ECO:0007669"/>
    <property type="project" value="UniProtKB-KW"/>
</dbReference>
<accession>D5D8P3</accession>
<dbReference type="GO" id="GO:0046872">
    <property type="term" value="F:metal ion binding"/>
    <property type="evidence" value="ECO:0007669"/>
    <property type="project" value="UniProtKB-KW"/>
</dbReference>
<dbReference type="Proteomes" id="UP000008245">
    <property type="component" value="Chromosome"/>
</dbReference>
<evidence type="ECO:0000256" key="5">
    <source>
        <dbReference type="ARBA" id="ARBA00022723"/>
    </source>
</evidence>
<dbReference type="InterPro" id="IPR000192">
    <property type="entry name" value="Aminotrans_V_dom"/>
</dbReference>
<dbReference type="InterPro" id="IPR020578">
    <property type="entry name" value="Aminotrans_V_PyrdxlP_BS"/>
</dbReference>
<comment type="cofactor">
    <cofactor evidence="1 10">
        <name>pyridoxal 5'-phosphate</name>
        <dbReference type="ChEBI" id="CHEBI:597326"/>
    </cofactor>
</comment>
<comment type="catalytic activity">
    <reaction evidence="9">
        <text>(sulfur carrier)-H + L-cysteine = (sulfur carrier)-SH + L-alanine</text>
        <dbReference type="Rhea" id="RHEA:43892"/>
        <dbReference type="Rhea" id="RHEA-COMP:14737"/>
        <dbReference type="Rhea" id="RHEA-COMP:14739"/>
        <dbReference type="ChEBI" id="CHEBI:29917"/>
        <dbReference type="ChEBI" id="CHEBI:35235"/>
        <dbReference type="ChEBI" id="CHEBI:57972"/>
        <dbReference type="ChEBI" id="CHEBI:64428"/>
        <dbReference type="EC" id="2.8.1.7"/>
    </reaction>
</comment>
<dbReference type="InterPro" id="IPR015422">
    <property type="entry name" value="PyrdxlP-dep_Trfase_small"/>
</dbReference>
<dbReference type="PANTHER" id="PTHR11601">
    <property type="entry name" value="CYSTEINE DESULFURYLASE FAMILY MEMBER"/>
    <property type="match status" value="1"/>
</dbReference>
<evidence type="ECO:0000256" key="1">
    <source>
        <dbReference type="ARBA" id="ARBA00001933"/>
    </source>
</evidence>
<dbReference type="KEGG" id="smh:DMIN_01230"/>
<keyword evidence="8" id="KW-0411">Iron-sulfur</keyword>
<evidence type="ECO:0000256" key="9">
    <source>
        <dbReference type="ARBA" id="ARBA00050776"/>
    </source>
</evidence>
<dbReference type="InterPro" id="IPR015421">
    <property type="entry name" value="PyrdxlP-dep_Trfase_major"/>
</dbReference>
<dbReference type="PROSITE" id="PS00595">
    <property type="entry name" value="AA_TRANSFER_CLASS_5"/>
    <property type="match status" value="1"/>
</dbReference>
<feature type="domain" description="Aminotransferase class V" evidence="11">
    <location>
        <begin position="4"/>
        <end position="371"/>
    </location>
</feature>
<proteinExistence type="inferred from homology"/>
<evidence type="ECO:0000256" key="3">
    <source>
        <dbReference type="ARBA" id="ARBA00012239"/>
    </source>
</evidence>
<sequence length="380" mass="42791">MKKVYFDNAATTPLRKKVINYMISSLKESLGNPSSIHSLGIKTRSILEYSRINIANILNADPSEIIFTSSGTEANNLILRSCINDLNIKYIITSKIEHKSILETLNDLYIKYGYGVVIDFVKLNNNGIIDLNDLEKKLKKNNNSPILVSLMYVNNEIGNILDIYSVCNICKKYKAYFHSDTIQAIGHYHLDIKKLNIDFVCGSAHKFNGPMGIGFAFIRKGLNIKAIITGGSQERETRAGTENIYGILGMSKAISIANINLKKEKKYIENIKKYCIKQLKKSIPGIKFNGLSSSLIRSIYTILNIAIPKKDNMISFNLDLKGVIVSQGSACNSYKVSHVIKILFNNKKMNKFSFIRISFGFLNKKKDIDILISCLKDIYL</sequence>
<evidence type="ECO:0000256" key="10">
    <source>
        <dbReference type="RuleBase" id="RU004504"/>
    </source>
</evidence>
<dbReference type="Gene3D" id="3.90.1150.10">
    <property type="entry name" value="Aspartate Aminotransferase, domain 1"/>
    <property type="match status" value="1"/>
</dbReference>
<dbReference type="HOGENOM" id="CLU_003433_0_0_10"/>
<keyword evidence="5" id="KW-0479">Metal-binding</keyword>
<name>D5D8P3_KARMD</name>
<dbReference type="Gene3D" id="1.10.260.50">
    <property type="match status" value="1"/>
</dbReference>
<keyword evidence="6" id="KW-0663">Pyridoxal phosphate</keyword>
<reference evidence="12 13" key="1">
    <citation type="journal article" date="2010" name="PLoS ONE">
        <title>One bacterial cell, one complete genome.</title>
        <authorList>
            <person name="Woyke T."/>
            <person name="Tighe D."/>
            <person name="Mavromatis K."/>
            <person name="Clum A."/>
            <person name="Copeland A."/>
            <person name="Schackwitz W."/>
            <person name="Lapidus A."/>
            <person name="Wu D."/>
            <person name="McCutcheon J.P."/>
            <person name="McDonald B.R."/>
            <person name="Moran N.A."/>
            <person name="Bristow J."/>
            <person name="Cheng J.F."/>
        </authorList>
    </citation>
    <scope>NUCLEOTIDE SEQUENCE [LARGE SCALE GENOMIC DNA]</scope>
    <source>
        <strain evidence="12 13">DMIN</strain>
    </source>
</reference>
<dbReference type="SUPFAM" id="SSF53383">
    <property type="entry name" value="PLP-dependent transferases"/>
    <property type="match status" value="1"/>
</dbReference>
<comment type="similarity">
    <text evidence="2">Belongs to the class-V pyridoxal-phosphate-dependent aminotransferase family. NifS/IscS subfamily.</text>
</comment>
<dbReference type="EMBL" id="CP001981">
    <property type="protein sequence ID" value="ADE35415.1"/>
    <property type="molecule type" value="Genomic_DNA"/>
</dbReference>